<accession>A0A2A6D2S0</accession>
<accession>A0A8R1Z1T4</accession>
<evidence type="ECO:0000313" key="1">
    <source>
        <dbReference type="EnsemblMetazoa" id="PPA45982.1"/>
    </source>
</evidence>
<dbReference type="EnsemblMetazoa" id="PPA45982.1">
    <property type="protein sequence ID" value="PPA45982.1"/>
    <property type="gene ID" value="WBGene00284351"/>
</dbReference>
<sequence length="71" mass="7999">MTPILPYHNNLAMLTIGDNLNLFATWTLDCCAIIANMLFIAAILLKYLKPFFNNSATPSNLFNISPEQCDY</sequence>
<gene>
    <name evidence="1" type="primary">WBGene00284351</name>
</gene>
<proteinExistence type="predicted"/>
<organism evidence="1 2">
    <name type="scientific">Pristionchus pacificus</name>
    <name type="common">Parasitic nematode worm</name>
    <dbReference type="NCBI Taxonomy" id="54126"/>
    <lineage>
        <taxon>Eukaryota</taxon>
        <taxon>Metazoa</taxon>
        <taxon>Ecdysozoa</taxon>
        <taxon>Nematoda</taxon>
        <taxon>Chromadorea</taxon>
        <taxon>Rhabditida</taxon>
        <taxon>Rhabditina</taxon>
        <taxon>Diplogasteromorpha</taxon>
        <taxon>Diplogasteroidea</taxon>
        <taxon>Neodiplogasteridae</taxon>
        <taxon>Pristionchus</taxon>
    </lineage>
</organism>
<dbReference type="Proteomes" id="UP000005239">
    <property type="component" value="Unassembled WGS sequence"/>
</dbReference>
<keyword evidence="2" id="KW-1185">Reference proteome</keyword>
<protein>
    <submittedName>
        <fullName evidence="1">Uncharacterized protein</fullName>
    </submittedName>
</protein>
<reference evidence="2" key="1">
    <citation type="journal article" date="2008" name="Nat. Genet.">
        <title>The Pristionchus pacificus genome provides a unique perspective on nematode lifestyle and parasitism.</title>
        <authorList>
            <person name="Dieterich C."/>
            <person name="Clifton S.W."/>
            <person name="Schuster L.N."/>
            <person name="Chinwalla A."/>
            <person name="Delehaunty K."/>
            <person name="Dinkelacker I."/>
            <person name="Fulton L."/>
            <person name="Fulton R."/>
            <person name="Godfrey J."/>
            <person name="Minx P."/>
            <person name="Mitreva M."/>
            <person name="Roeseler W."/>
            <person name="Tian H."/>
            <person name="Witte H."/>
            <person name="Yang S.P."/>
            <person name="Wilson R.K."/>
            <person name="Sommer R.J."/>
        </authorList>
    </citation>
    <scope>NUCLEOTIDE SEQUENCE [LARGE SCALE GENOMIC DNA]</scope>
    <source>
        <strain evidence="2">PS312</strain>
    </source>
</reference>
<dbReference type="AlphaFoldDB" id="A0A2A6D2S0"/>
<evidence type="ECO:0000313" key="2">
    <source>
        <dbReference type="Proteomes" id="UP000005239"/>
    </source>
</evidence>
<reference evidence="1" key="2">
    <citation type="submission" date="2022-06" db="UniProtKB">
        <authorList>
            <consortium name="EnsemblMetazoa"/>
        </authorList>
    </citation>
    <scope>IDENTIFICATION</scope>
    <source>
        <strain evidence="1">PS312</strain>
    </source>
</reference>
<name>A0A2A6D2S0_PRIPA</name>